<protein>
    <submittedName>
        <fullName evidence="2">PRC-barrel domain-containing protein</fullName>
    </submittedName>
</protein>
<proteinExistence type="predicted"/>
<feature type="domain" description="PRC-barrel" evidence="1">
    <location>
        <begin position="73"/>
        <end position="132"/>
    </location>
</feature>
<accession>A0ABS6EXJ5</accession>
<dbReference type="Proteomes" id="UP000736583">
    <property type="component" value="Unassembled WGS sequence"/>
</dbReference>
<evidence type="ECO:0000313" key="3">
    <source>
        <dbReference type="Proteomes" id="UP000736583"/>
    </source>
</evidence>
<gene>
    <name evidence="2" type="ORF">KQI89_04115</name>
</gene>
<sequence length="159" mass="18613">MWKYKDMLFKKVLDVNGKKIGVVKDILLDFSKAEITGFKLSSYSLLAKDINISVKDIIYINERIIVRDVWDDDFLEFNNIRHLEVIDKEGNIIGVLEDMIIDPEDYSIKAMVICEGFFYKLFKHKKIISPRQLMLGEHNIILCKVQGVDFKNIPNKTLW</sequence>
<organism evidence="2 3">
    <name type="scientific">Clostridium simiarum</name>
    <dbReference type="NCBI Taxonomy" id="2841506"/>
    <lineage>
        <taxon>Bacteria</taxon>
        <taxon>Bacillati</taxon>
        <taxon>Bacillota</taxon>
        <taxon>Clostridia</taxon>
        <taxon>Eubacteriales</taxon>
        <taxon>Clostridiaceae</taxon>
        <taxon>Clostridium</taxon>
    </lineage>
</organism>
<evidence type="ECO:0000313" key="2">
    <source>
        <dbReference type="EMBL" id="MBU5590939.1"/>
    </source>
</evidence>
<feature type="domain" description="PRC-barrel" evidence="1">
    <location>
        <begin position="5"/>
        <end position="71"/>
    </location>
</feature>
<dbReference type="EMBL" id="JAHLQL010000001">
    <property type="protein sequence ID" value="MBU5590939.1"/>
    <property type="molecule type" value="Genomic_DNA"/>
</dbReference>
<reference evidence="2 3" key="1">
    <citation type="submission" date="2021-06" db="EMBL/GenBank/DDBJ databases">
        <authorList>
            <person name="Sun Q."/>
            <person name="Li D."/>
        </authorList>
    </citation>
    <scope>NUCLEOTIDE SEQUENCE [LARGE SCALE GENOMIC DNA]</scope>
    <source>
        <strain evidence="2 3">MSJ-4</strain>
    </source>
</reference>
<dbReference type="RefSeq" id="WP_216456018.1">
    <property type="nucleotide sequence ID" value="NZ_JAHLQL010000001.1"/>
</dbReference>
<keyword evidence="3" id="KW-1185">Reference proteome</keyword>
<name>A0ABS6EXJ5_9CLOT</name>
<evidence type="ECO:0000259" key="1">
    <source>
        <dbReference type="Pfam" id="PF05239"/>
    </source>
</evidence>
<dbReference type="InterPro" id="IPR027275">
    <property type="entry name" value="PRC-brl_dom"/>
</dbReference>
<dbReference type="Pfam" id="PF05239">
    <property type="entry name" value="PRC"/>
    <property type="match status" value="2"/>
</dbReference>
<comment type="caution">
    <text evidence="2">The sequence shown here is derived from an EMBL/GenBank/DDBJ whole genome shotgun (WGS) entry which is preliminary data.</text>
</comment>